<keyword evidence="1" id="KW-1133">Transmembrane helix</keyword>
<accession>A0ABW8RFP1</accession>
<proteinExistence type="predicted"/>
<feature type="chain" id="PRO_5047149766" evidence="2">
    <location>
        <begin position="24"/>
        <end position="154"/>
    </location>
</feature>
<evidence type="ECO:0000313" key="4">
    <source>
        <dbReference type="Proteomes" id="UP001623041"/>
    </source>
</evidence>
<keyword evidence="4" id="KW-1185">Reference proteome</keyword>
<feature type="transmembrane region" description="Helical" evidence="1">
    <location>
        <begin position="88"/>
        <end position="108"/>
    </location>
</feature>
<protein>
    <submittedName>
        <fullName evidence="3">Uncharacterized protein</fullName>
    </submittedName>
</protein>
<keyword evidence="2" id="KW-0732">Signal</keyword>
<feature type="transmembrane region" description="Helical" evidence="1">
    <location>
        <begin position="115"/>
        <end position="136"/>
    </location>
</feature>
<dbReference type="Proteomes" id="UP001623041">
    <property type="component" value="Unassembled WGS sequence"/>
</dbReference>
<gene>
    <name evidence="3" type="ORF">ACJEBI_08235</name>
</gene>
<feature type="signal peptide" evidence="2">
    <location>
        <begin position="1"/>
        <end position="23"/>
    </location>
</feature>
<evidence type="ECO:0000256" key="1">
    <source>
        <dbReference type="SAM" id="Phobius"/>
    </source>
</evidence>
<evidence type="ECO:0000313" key="3">
    <source>
        <dbReference type="EMBL" id="MFK9091467.1"/>
    </source>
</evidence>
<comment type="caution">
    <text evidence="3">The sequence shown here is derived from an EMBL/GenBank/DDBJ whole genome shotgun (WGS) entry which is preliminary data.</text>
</comment>
<organism evidence="3 4">
    <name type="scientific">Bacillus salipaludis</name>
    <dbReference type="NCBI Taxonomy" id="2547811"/>
    <lineage>
        <taxon>Bacteria</taxon>
        <taxon>Bacillati</taxon>
        <taxon>Bacillota</taxon>
        <taxon>Bacilli</taxon>
        <taxon>Bacillales</taxon>
        <taxon>Bacillaceae</taxon>
        <taxon>Bacillus</taxon>
    </lineage>
</organism>
<name>A0ABW8RFP1_9BACI</name>
<dbReference type="EMBL" id="JBJHQH010000005">
    <property type="protein sequence ID" value="MFK9091467.1"/>
    <property type="molecule type" value="Genomic_DNA"/>
</dbReference>
<keyword evidence="1" id="KW-0812">Transmembrane</keyword>
<sequence length="154" mass="17600">MKRQFFMIFFLFFAAAAPGSAQASSDIIRDGKAGGYEYTITLGEGPSYSWKIGRQGKIVVVEENSEKVVDLTEFMDAVNHIHLEKFKLISYTVYLMIIFITTLFIYFYNKKMLKSGGFIMVLFTAYALYLIIGAAVDLNRALDDARFYYLTLKQ</sequence>
<evidence type="ECO:0000256" key="2">
    <source>
        <dbReference type="SAM" id="SignalP"/>
    </source>
</evidence>
<reference evidence="3 4" key="1">
    <citation type="submission" date="2024-11" db="EMBL/GenBank/DDBJ databases">
        <authorList>
            <person name="Lucas J.A."/>
        </authorList>
    </citation>
    <scope>NUCLEOTIDE SEQUENCE [LARGE SCALE GENOMIC DNA]</scope>
    <source>
        <strain evidence="3 4">Z 5.4</strain>
    </source>
</reference>
<keyword evidence="1" id="KW-0472">Membrane</keyword>
<dbReference type="RefSeq" id="WP_406580118.1">
    <property type="nucleotide sequence ID" value="NZ_JBJHQH010000005.1"/>
</dbReference>